<feature type="transmembrane region" description="Helical" evidence="6">
    <location>
        <begin position="112"/>
        <end position="131"/>
    </location>
</feature>
<keyword evidence="5 6" id="KW-0472">Membrane</keyword>
<feature type="transmembrane region" description="Helical" evidence="6">
    <location>
        <begin position="202"/>
        <end position="222"/>
    </location>
</feature>
<dbReference type="PANTHER" id="PTHR31885">
    <property type="entry name" value="GH04784P"/>
    <property type="match status" value="1"/>
</dbReference>
<evidence type="ECO:0000256" key="1">
    <source>
        <dbReference type="ARBA" id="ARBA00004141"/>
    </source>
</evidence>
<evidence type="ECO:0000256" key="4">
    <source>
        <dbReference type="ARBA" id="ARBA00022989"/>
    </source>
</evidence>
<comment type="similarity">
    <text evidence="2">Belongs to the TMEM86 family.</text>
</comment>
<reference evidence="7" key="1">
    <citation type="submission" date="2020-10" db="EMBL/GenBank/DDBJ databases">
        <authorList>
            <person name="Gilroy R."/>
        </authorList>
    </citation>
    <scope>NUCLEOTIDE SEQUENCE</scope>
    <source>
        <strain evidence="7">11167</strain>
    </source>
</reference>
<protein>
    <recommendedName>
        <fullName evidence="9">Lysoplasmalogenase</fullName>
    </recommendedName>
</protein>
<dbReference type="GO" id="GO:0016020">
    <property type="term" value="C:membrane"/>
    <property type="evidence" value="ECO:0007669"/>
    <property type="project" value="UniProtKB-SubCell"/>
</dbReference>
<evidence type="ECO:0000313" key="8">
    <source>
        <dbReference type="Proteomes" id="UP000823633"/>
    </source>
</evidence>
<feature type="transmembrane region" description="Helical" evidence="6">
    <location>
        <begin position="169"/>
        <end position="190"/>
    </location>
</feature>
<feature type="transmembrane region" description="Helical" evidence="6">
    <location>
        <begin position="87"/>
        <end position="106"/>
    </location>
</feature>
<dbReference type="Proteomes" id="UP000823633">
    <property type="component" value="Unassembled WGS sequence"/>
</dbReference>
<accession>A0A9D9H913</accession>
<feature type="transmembrane region" description="Helical" evidence="6">
    <location>
        <begin position="143"/>
        <end position="163"/>
    </location>
</feature>
<evidence type="ECO:0000313" key="7">
    <source>
        <dbReference type="EMBL" id="MBO8442771.1"/>
    </source>
</evidence>
<evidence type="ECO:0008006" key="9">
    <source>
        <dbReference type="Google" id="ProtNLM"/>
    </source>
</evidence>
<evidence type="ECO:0000256" key="6">
    <source>
        <dbReference type="SAM" id="Phobius"/>
    </source>
</evidence>
<evidence type="ECO:0000256" key="2">
    <source>
        <dbReference type="ARBA" id="ARBA00007375"/>
    </source>
</evidence>
<keyword evidence="3 6" id="KW-0812">Transmembrane</keyword>
<dbReference type="PANTHER" id="PTHR31885:SF6">
    <property type="entry name" value="GH04784P"/>
    <property type="match status" value="1"/>
</dbReference>
<dbReference type="GO" id="GO:0016787">
    <property type="term" value="F:hydrolase activity"/>
    <property type="evidence" value="ECO:0007669"/>
    <property type="project" value="TreeGrafter"/>
</dbReference>
<name>A0A9D9H913_9SPIR</name>
<evidence type="ECO:0000256" key="3">
    <source>
        <dbReference type="ARBA" id="ARBA00022692"/>
    </source>
</evidence>
<evidence type="ECO:0000256" key="5">
    <source>
        <dbReference type="ARBA" id="ARBA00023136"/>
    </source>
</evidence>
<dbReference type="Pfam" id="PF07947">
    <property type="entry name" value="YhhN"/>
    <property type="match status" value="1"/>
</dbReference>
<dbReference type="InterPro" id="IPR012506">
    <property type="entry name" value="TMEM86B-like"/>
</dbReference>
<reference evidence="7" key="2">
    <citation type="journal article" date="2021" name="PeerJ">
        <title>Extensive microbial diversity within the chicken gut microbiome revealed by metagenomics and culture.</title>
        <authorList>
            <person name="Gilroy R."/>
            <person name="Ravi A."/>
            <person name="Getino M."/>
            <person name="Pursley I."/>
            <person name="Horton D.L."/>
            <person name="Alikhan N.F."/>
            <person name="Baker D."/>
            <person name="Gharbi K."/>
            <person name="Hall N."/>
            <person name="Watson M."/>
            <person name="Adriaenssens E.M."/>
            <person name="Foster-Nyarko E."/>
            <person name="Jarju S."/>
            <person name="Secka A."/>
            <person name="Antonio M."/>
            <person name="Oren A."/>
            <person name="Chaudhuri R.R."/>
            <person name="La Ragione R."/>
            <person name="Hildebrand F."/>
            <person name="Pallen M.J."/>
        </authorList>
    </citation>
    <scope>NUCLEOTIDE SEQUENCE</scope>
    <source>
        <strain evidence="7">11167</strain>
    </source>
</reference>
<dbReference type="EMBL" id="JADIMU010000021">
    <property type="protein sequence ID" value="MBO8442771.1"/>
    <property type="molecule type" value="Genomic_DNA"/>
</dbReference>
<comment type="subcellular location">
    <subcellularLocation>
        <location evidence="1">Membrane</location>
        <topology evidence="1">Multi-pass membrane protein</topology>
    </subcellularLocation>
</comment>
<gene>
    <name evidence="7" type="ORF">IAC42_03305</name>
</gene>
<dbReference type="AlphaFoldDB" id="A0A9D9H913"/>
<keyword evidence="4 6" id="KW-1133">Transmembrane helix</keyword>
<comment type="caution">
    <text evidence="7">The sequence shown here is derived from an EMBL/GenBank/DDBJ whole genome shotgun (WGS) entry which is preliminary data.</text>
</comment>
<organism evidence="7 8">
    <name type="scientific">Candidatus Aphodenecus pullistercoris</name>
    <dbReference type="NCBI Taxonomy" id="2840669"/>
    <lineage>
        <taxon>Bacteria</taxon>
        <taxon>Pseudomonadati</taxon>
        <taxon>Spirochaetota</taxon>
        <taxon>Spirochaetia</taxon>
        <taxon>Spirochaetales</taxon>
        <taxon>Candidatus Aphodenecus</taxon>
    </lineage>
</organism>
<sequence length="224" mass="24590">MSAFIITLVFFICDAVAHLYIQKYHKADGVEGRGGAVTKVLLMPSLYMSLHLAGLAFGRTLANEELVLLVAIFYTLGDMLLIFRQSFCFYLGVVSFMVGHCIYIAYFAHFGFSWLALIVGLAVFGALYFIYCRKIISMGHKLTAGFLVYGLMILIFATGMAGVFSTEHILSSATALIGVVLFGWSDSRIAYNMAGVARTSDFLVMLSYILANVFLALAVFSINV</sequence>
<proteinExistence type="inferred from homology"/>